<evidence type="ECO:0000313" key="4">
    <source>
        <dbReference type="RefSeq" id="XP_034237185.1"/>
    </source>
</evidence>
<evidence type="ECO:0000259" key="2">
    <source>
        <dbReference type="Pfam" id="PF01712"/>
    </source>
</evidence>
<organism evidence="4">
    <name type="scientific">Thrips palmi</name>
    <name type="common">Melon thrips</name>
    <dbReference type="NCBI Taxonomy" id="161013"/>
    <lineage>
        <taxon>Eukaryota</taxon>
        <taxon>Metazoa</taxon>
        <taxon>Ecdysozoa</taxon>
        <taxon>Arthropoda</taxon>
        <taxon>Hexapoda</taxon>
        <taxon>Insecta</taxon>
        <taxon>Pterygota</taxon>
        <taxon>Neoptera</taxon>
        <taxon>Paraneoptera</taxon>
        <taxon>Thysanoptera</taxon>
        <taxon>Terebrantia</taxon>
        <taxon>Thripoidea</taxon>
        <taxon>Thripidae</taxon>
        <taxon>Thrips</taxon>
    </lineage>
</organism>
<reference evidence="4" key="1">
    <citation type="submission" date="2025-08" db="UniProtKB">
        <authorList>
            <consortium name="RefSeq"/>
        </authorList>
    </citation>
    <scope>IDENTIFICATION</scope>
    <source>
        <tissue evidence="4">Total insect</tissue>
    </source>
</reference>
<dbReference type="AlphaFoldDB" id="A0A6P8YJJ1"/>
<feature type="compositionally biased region" description="Polar residues" evidence="1">
    <location>
        <begin position="280"/>
        <end position="291"/>
    </location>
</feature>
<dbReference type="GO" id="GO:0019136">
    <property type="term" value="F:deoxynucleoside kinase activity"/>
    <property type="evidence" value="ECO:0007669"/>
    <property type="project" value="TreeGrafter"/>
</dbReference>
<dbReference type="SUPFAM" id="SSF52540">
    <property type="entry name" value="P-loop containing nucleoside triphosphate hydrolases"/>
    <property type="match status" value="1"/>
</dbReference>
<name>A0A6P8YJJ1_THRPL</name>
<dbReference type="RefSeq" id="XP_034237185.1">
    <property type="nucleotide sequence ID" value="XM_034381294.1"/>
</dbReference>
<feature type="region of interest" description="Disordered" evidence="1">
    <location>
        <begin position="280"/>
        <end position="299"/>
    </location>
</feature>
<dbReference type="KEGG" id="tpal:117642767"/>
<dbReference type="InterPro" id="IPR050566">
    <property type="entry name" value="Deoxyribonucleoside_kinase"/>
</dbReference>
<sequence length="299" mass="34137">MMRFLPNTLMQMTNELRHFGARVVPTCSGKGKTLTISCFSSLFAHCRQLFASLSKMSKGNSKPFTIFVEGNIGSGKTTFLKHFAALDNVVTLAEPVDRWREVRGENFLDLMYSDPSRWGITFQTYVQLTMLDLHTKPVERPIKMMERSIHSARYCFVENLHSSGLMPNPDFIALDEWFNWILKNHDVAGNLIIYLRTTPEVVHKRMLSRARTEESCVPLDYLQKLHQFHEDWLYHRKSFNCPAPVLVIDADKDLEMMAADFLTCEAKISDAVANLGKQRNVSSPSKMNLSSPIKVPSLS</sequence>
<protein>
    <submittedName>
        <fullName evidence="4">Deoxynucleoside kinase-like isoform X1</fullName>
    </submittedName>
</protein>
<dbReference type="PANTHER" id="PTHR10513">
    <property type="entry name" value="DEOXYNUCLEOSIDE KINASE"/>
    <property type="match status" value="1"/>
</dbReference>
<dbReference type="InterPro" id="IPR031314">
    <property type="entry name" value="DNK_dom"/>
</dbReference>
<keyword evidence="3" id="KW-1185">Reference proteome</keyword>
<dbReference type="InParanoid" id="A0A6P8YJJ1"/>
<dbReference type="GO" id="GO:0005739">
    <property type="term" value="C:mitochondrion"/>
    <property type="evidence" value="ECO:0007669"/>
    <property type="project" value="TreeGrafter"/>
</dbReference>
<dbReference type="CDD" id="cd01673">
    <property type="entry name" value="dNK"/>
    <property type="match status" value="1"/>
</dbReference>
<dbReference type="Pfam" id="PF01712">
    <property type="entry name" value="dNK"/>
    <property type="match status" value="1"/>
</dbReference>
<dbReference type="InterPro" id="IPR027417">
    <property type="entry name" value="P-loop_NTPase"/>
</dbReference>
<evidence type="ECO:0000313" key="3">
    <source>
        <dbReference type="Proteomes" id="UP000515158"/>
    </source>
</evidence>
<evidence type="ECO:0000256" key="1">
    <source>
        <dbReference type="SAM" id="MobiDB-lite"/>
    </source>
</evidence>
<dbReference type="Gene3D" id="3.40.50.300">
    <property type="entry name" value="P-loop containing nucleotide triphosphate hydrolases"/>
    <property type="match status" value="1"/>
</dbReference>
<dbReference type="FunCoup" id="A0A6P8YJJ1">
    <property type="interactions" value="943"/>
</dbReference>
<dbReference type="PANTHER" id="PTHR10513:SF24">
    <property type="entry name" value="THYMIDINE KINASE 2, MITOCHONDRIAL"/>
    <property type="match status" value="1"/>
</dbReference>
<dbReference type="GeneID" id="117642767"/>
<proteinExistence type="predicted"/>
<gene>
    <name evidence="4" type="primary">LOC117642767</name>
</gene>
<dbReference type="FunFam" id="3.40.50.300:FF:001571">
    <property type="entry name" value="Deoxynucleoside kinase"/>
    <property type="match status" value="1"/>
</dbReference>
<feature type="domain" description="Deoxynucleoside kinase" evidence="2">
    <location>
        <begin position="66"/>
        <end position="258"/>
    </location>
</feature>
<dbReference type="Proteomes" id="UP000515158">
    <property type="component" value="Unplaced"/>
</dbReference>
<dbReference type="OrthoDB" id="567086at2759"/>
<accession>A0A6P8YJJ1</accession>